<sequence length="414" mass="45963">MKKVVIIGGGISGICSAYYLLKEDYQVTVLDKSDLTTGASFINAGYLTPSHFIPLAAPGIITQGLKWMFNSSSPFYIKPRVDFDFMKWALHFKKSATNKNVEKSIPVLKELNLKSQTLFENMINELDFSFHYEKKGVLMTYATQHCEEEEHEVAERAIKEGLDVSVLNKTELHELEPVLSDKVIGAVHYKCDSHMTPNHFMPKMKAWLEQHGVVFKINETVTDFSIKNNAITSVTTQNSTYEADNFVLASGSWTTELASKLKLNIPVQGGKGYSMDVQRPTGITIPTILLEAKVAITPMDTFTRFAGTMEFSGNNTFVRKERVEALANAVKNYYTDVEINPEERANATSGLRPVSPDGVPFIGKTSKYNNLTVAAGHAMMGWSLGPITGQLVAELVANKKTSVNVDPLSPERFK</sequence>
<comment type="caution">
    <text evidence="3">The sequence shown here is derived from an EMBL/GenBank/DDBJ whole genome shotgun (WGS) entry which is preliminary data.</text>
</comment>
<name>A0A0D7W7U0_9FLAO</name>
<dbReference type="EMBL" id="JTDV01000002">
    <property type="protein sequence ID" value="KJD33882.1"/>
    <property type="molecule type" value="Genomic_DNA"/>
</dbReference>
<evidence type="ECO:0000256" key="1">
    <source>
        <dbReference type="ARBA" id="ARBA00023002"/>
    </source>
</evidence>
<dbReference type="PANTHER" id="PTHR13847">
    <property type="entry name" value="SARCOSINE DEHYDROGENASE-RELATED"/>
    <property type="match status" value="1"/>
</dbReference>
<dbReference type="GO" id="GO:0005737">
    <property type="term" value="C:cytoplasm"/>
    <property type="evidence" value="ECO:0007669"/>
    <property type="project" value="TreeGrafter"/>
</dbReference>
<keyword evidence="1" id="KW-0560">Oxidoreductase</keyword>
<dbReference type="OrthoDB" id="9794226at2"/>
<dbReference type="GO" id="GO:0016491">
    <property type="term" value="F:oxidoreductase activity"/>
    <property type="evidence" value="ECO:0007669"/>
    <property type="project" value="UniProtKB-KW"/>
</dbReference>
<dbReference type="Gene3D" id="3.30.9.10">
    <property type="entry name" value="D-Amino Acid Oxidase, subunit A, domain 2"/>
    <property type="match status" value="1"/>
</dbReference>
<dbReference type="Gene3D" id="3.50.50.60">
    <property type="entry name" value="FAD/NAD(P)-binding domain"/>
    <property type="match status" value="2"/>
</dbReference>
<dbReference type="AlphaFoldDB" id="A0A0D7W7U0"/>
<evidence type="ECO:0000313" key="4">
    <source>
        <dbReference type="Proteomes" id="UP000032361"/>
    </source>
</evidence>
<protein>
    <submittedName>
        <fullName evidence="3">Amino acid dehydrogenase</fullName>
    </submittedName>
</protein>
<accession>A0A0D7W7U0</accession>
<dbReference type="PATRIC" id="fig|1382798.3.peg.1938"/>
<dbReference type="InterPro" id="IPR036188">
    <property type="entry name" value="FAD/NAD-bd_sf"/>
</dbReference>
<dbReference type="SUPFAM" id="SSF51905">
    <property type="entry name" value="FAD/NAD(P)-binding domain"/>
    <property type="match status" value="1"/>
</dbReference>
<feature type="domain" description="FAD dependent oxidoreductase" evidence="2">
    <location>
        <begin position="3"/>
        <end position="395"/>
    </location>
</feature>
<proteinExistence type="predicted"/>
<keyword evidence="4" id="KW-1185">Reference proteome</keyword>
<evidence type="ECO:0000259" key="2">
    <source>
        <dbReference type="Pfam" id="PF01266"/>
    </source>
</evidence>
<organism evidence="3 4">
    <name type="scientific">Neotamlana nanhaiensis</name>
    <dbReference type="NCBI Taxonomy" id="1382798"/>
    <lineage>
        <taxon>Bacteria</taxon>
        <taxon>Pseudomonadati</taxon>
        <taxon>Bacteroidota</taxon>
        <taxon>Flavobacteriia</taxon>
        <taxon>Flavobacteriales</taxon>
        <taxon>Flavobacteriaceae</taxon>
        <taxon>Neotamlana</taxon>
    </lineage>
</organism>
<dbReference type="PANTHER" id="PTHR13847:SF289">
    <property type="entry name" value="GLYCINE OXIDASE"/>
    <property type="match status" value="1"/>
</dbReference>
<dbReference type="STRING" id="1382798.PK35_03840"/>
<dbReference type="InterPro" id="IPR006076">
    <property type="entry name" value="FAD-dep_OxRdtase"/>
</dbReference>
<dbReference type="SUPFAM" id="SSF54373">
    <property type="entry name" value="FAD-linked reductases, C-terminal domain"/>
    <property type="match status" value="1"/>
</dbReference>
<evidence type="ECO:0000313" key="3">
    <source>
        <dbReference type="EMBL" id="KJD33882.1"/>
    </source>
</evidence>
<dbReference type="Proteomes" id="UP000032361">
    <property type="component" value="Unassembled WGS sequence"/>
</dbReference>
<reference evidence="3 4" key="1">
    <citation type="journal article" date="2015" name="Antonie Van Leeuwenhoek">
        <title>Tamlana nanhaiensis sp. nov., isolated from surface seawater collected from the South China Sea.</title>
        <authorList>
            <person name="Liu X."/>
            <person name="Lai Q."/>
            <person name="Du Y."/>
            <person name="Li G."/>
            <person name="Sun F."/>
            <person name="Shao Z."/>
        </authorList>
    </citation>
    <scope>NUCLEOTIDE SEQUENCE [LARGE SCALE GENOMIC DNA]</scope>
    <source>
        <strain evidence="3 4">FHC16</strain>
    </source>
</reference>
<dbReference type="Pfam" id="PF01266">
    <property type="entry name" value="DAO"/>
    <property type="match status" value="1"/>
</dbReference>
<dbReference type="RefSeq" id="WP_044625372.1">
    <property type="nucleotide sequence ID" value="NZ_JTDV01000002.1"/>
</dbReference>
<gene>
    <name evidence="3" type="ORF">PK35_03840</name>
</gene>